<accession>A0A6G3XA10</accession>
<comment type="caution">
    <text evidence="1">The sequence shown here is derived from an EMBL/GenBank/DDBJ whole genome shotgun (WGS) entry which is preliminary data.</text>
</comment>
<dbReference type="EMBL" id="JAAGMN010005203">
    <property type="protein sequence ID" value="NEE14635.1"/>
    <property type="molecule type" value="Genomic_DNA"/>
</dbReference>
<name>A0A6G3XA10_9ACTN</name>
<reference evidence="1" key="1">
    <citation type="submission" date="2020-01" db="EMBL/GenBank/DDBJ databases">
        <title>Insect and environment-associated Actinomycetes.</title>
        <authorList>
            <person name="Currrie C."/>
            <person name="Chevrette M."/>
            <person name="Carlson C."/>
            <person name="Stubbendieck R."/>
            <person name="Wendt-Pienkowski E."/>
        </authorList>
    </citation>
    <scope>NUCLEOTIDE SEQUENCE</scope>
    <source>
        <strain evidence="1">SID7499</strain>
    </source>
</reference>
<organism evidence="1">
    <name type="scientific">Streptomyces sp. SID7499</name>
    <dbReference type="NCBI Taxonomy" id="2706086"/>
    <lineage>
        <taxon>Bacteria</taxon>
        <taxon>Bacillati</taxon>
        <taxon>Actinomycetota</taxon>
        <taxon>Actinomycetes</taxon>
        <taxon>Kitasatosporales</taxon>
        <taxon>Streptomycetaceae</taxon>
        <taxon>Streptomyces</taxon>
    </lineage>
</organism>
<evidence type="ECO:0000313" key="1">
    <source>
        <dbReference type="EMBL" id="NEE14635.1"/>
    </source>
</evidence>
<dbReference type="AlphaFoldDB" id="A0A6G3XA10"/>
<proteinExistence type="predicted"/>
<feature type="non-terminal residue" evidence="1">
    <location>
        <position position="1"/>
    </location>
</feature>
<gene>
    <name evidence="1" type="ORF">G3M58_50230</name>
</gene>
<protein>
    <submittedName>
        <fullName evidence="1">FAD-dependent oxidoreductase</fullName>
    </submittedName>
</protein>
<sequence>SRSGFQPVLNRYVMGSPFLLNTLARLLTDLTDKPSRDVIDHVLNTAFRLVPAPRPVPRGGGPRKR</sequence>